<accession>A0A8J5QB51</accession>
<evidence type="ECO:0000313" key="5">
    <source>
        <dbReference type="EMBL" id="KAG7662031.1"/>
    </source>
</evidence>
<feature type="compositionally biased region" description="Basic and acidic residues" evidence="3">
    <location>
        <begin position="440"/>
        <end position="452"/>
    </location>
</feature>
<dbReference type="InterPro" id="IPR052605">
    <property type="entry name" value="Fungal_trans_regulator"/>
</dbReference>
<dbReference type="Proteomes" id="UP000694255">
    <property type="component" value="Unassembled WGS sequence"/>
</dbReference>
<dbReference type="GO" id="GO:0003700">
    <property type="term" value="F:DNA-binding transcription factor activity"/>
    <property type="evidence" value="ECO:0007669"/>
    <property type="project" value="UniProtKB-UniRule"/>
</dbReference>
<sequence>MNDTSNKDRLEDLASLFLPDILHPMQSGGNTPSNNPTNASTTNPSLKQEEYEGISSDFNLLARDSLSRNTNTPPTTAPNTSNFQDFLSNNNFINRSNNSMMAYNSMSMVQNDAMNANQQGQEQQQYSHISHYAPYIPYEANAGMASHHHMSMFNPAFQSMLPAGSQMSPSPMPQGQLQQQQQQQQQPPAYGAYQYPSALPTSLSSAYLNTLGTNWFPSNNSSNANLENLMTSGGYPQSDLQAQQSSAVDEIPSTTGNQGDLSITASPKKKKAKTRRQRDLKACEVQIDYKPTKLKRLLDFKQSGSTSINDYKLVDKDNHEISIDFNGFLNGRFLTNDTDNNNYIFTKNELQRNSGDTTPQISNQKEDPKVISCYRRNYIQISLNMNIHGFNGDSKLLKLQTSEYGYTVSRVIKYFKVEILATTNIANSKNVPILIKNDPKDVEKEKEKESKKQTQQQSSYEYKDDLVQPSSITSHEHIIILNNDTPIENGQIDKFFVVKKLQFKNATPNNGNLTFQNYYHLKIKLSCIVADLYYDDYVEDEGTIGNNASTTANNGGNNEVVLAELISEPIIVRGRNPSFYAERKDILIKGRYSTSKRSFKIAAQSAQAHLQSGEEQDTDYHNEDEDEEEDANVVDTMNVDEEDEQQFPRRISSIDENANGADEDGSPISSITDEARPGSLNQLVLSSNQQVPPLAYSTNQSALDLKSVKGYKYYPISNVYYLPPINVVYFPHRAHQAQKEDVEVPIEPVVNQNRKSSNVYFK</sequence>
<evidence type="ECO:0000313" key="6">
    <source>
        <dbReference type="Proteomes" id="UP000694255"/>
    </source>
</evidence>
<feature type="compositionally biased region" description="Low complexity" evidence="3">
    <location>
        <begin position="162"/>
        <end position="195"/>
    </location>
</feature>
<feature type="compositionally biased region" description="Basic residues" evidence="3">
    <location>
        <begin position="267"/>
        <end position="276"/>
    </location>
</feature>
<evidence type="ECO:0000256" key="3">
    <source>
        <dbReference type="SAM" id="MobiDB-lite"/>
    </source>
</evidence>
<dbReference type="Pfam" id="PF05224">
    <property type="entry name" value="NDT80_PhoG"/>
    <property type="match status" value="1"/>
</dbReference>
<dbReference type="GO" id="GO:0000228">
    <property type="term" value="C:nuclear chromosome"/>
    <property type="evidence" value="ECO:0007669"/>
    <property type="project" value="TreeGrafter"/>
</dbReference>
<reference evidence="5 6" key="1">
    <citation type="journal article" date="2021" name="DNA Res.">
        <title>Genome analysis of Candida subhashii reveals its hybrid nature and dual mitochondrial genome conformations.</title>
        <authorList>
            <person name="Mixao V."/>
            <person name="Hegedusova E."/>
            <person name="Saus E."/>
            <person name="Pryszcz L.P."/>
            <person name="Cillingova A."/>
            <person name="Nosek J."/>
            <person name="Gabaldon T."/>
        </authorList>
    </citation>
    <scope>NUCLEOTIDE SEQUENCE [LARGE SCALE GENOMIC DNA]</scope>
    <source>
        <strain evidence="5 6">CBS 10753</strain>
    </source>
</reference>
<proteinExistence type="predicted"/>
<dbReference type="OrthoDB" id="4117572at2759"/>
<feature type="region of interest" description="Disordered" evidence="3">
    <location>
        <begin position="440"/>
        <end position="466"/>
    </location>
</feature>
<feature type="region of interest" description="Disordered" evidence="3">
    <location>
        <begin position="227"/>
        <end position="277"/>
    </location>
</feature>
<feature type="compositionally biased region" description="Low complexity" evidence="3">
    <location>
        <begin position="30"/>
        <end position="45"/>
    </location>
</feature>
<dbReference type="PANTHER" id="PTHR35144:SF1">
    <property type="entry name" value="PROTEIN PACG"/>
    <property type="match status" value="1"/>
</dbReference>
<feature type="region of interest" description="Disordered" evidence="3">
    <location>
        <begin position="603"/>
        <end position="672"/>
    </location>
</feature>
<organism evidence="5 6">
    <name type="scientific">[Candida] subhashii</name>
    <dbReference type="NCBI Taxonomy" id="561895"/>
    <lineage>
        <taxon>Eukaryota</taxon>
        <taxon>Fungi</taxon>
        <taxon>Dikarya</taxon>
        <taxon>Ascomycota</taxon>
        <taxon>Saccharomycotina</taxon>
        <taxon>Pichiomycetes</taxon>
        <taxon>Debaryomycetaceae</taxon>
        <taxon>Spathaspora</taxon>
    </lineage>
</organism>
<comment type="caution">
    <text evidence="5">The sequence shown here is derived from an EMBL/GenBank/DDBJ whole genome shotgun (WGS) entry which is preliminary data.</text>
</comment>
<feature type="DNA-binding region" description="NDT80" evidence="2">
    <location>
        <begin position="277"/>
        <end position="584"/>
    </location>
</feature>
<evidence type="ECO:0000259" key="4">
    <source>
        <dbReference type="PROSITE" id="PS51517"/>
    </source>
</evidence>
<dbReference type="GeneID" id="73471219"/>
<evidence type="ECO:0000256" key="2">
    <source>
        <dbReference type="PROSITE-ProRule" id="PRU00850"/>
    </source>
</evidence>
<dbReference type="EMBL" id="JAGSYN010000185">
    <property type="protein sequence ID" value="KAG7662031.1"/>
    <property type="molecule type" value="Genomic_DNA"/>
</dbReference>
<keyword evidence="6" id="KW-1185">Reference proteome</keyword>
<evidence type="ECO:0000256" key="1">
    <source>
        <dbReference type="ARBA" id="ARBA00023125"/>
    </source>
</evidence>
<dbReference type="GO" id="GO:0045944">
    <property type="term" value="P:positive regulation of transcription by RNA polymerase II"/>
    <property type="evidence" value="ECO:0007669"/>
    <property type="project" value="TreeGrafter"/>
</dbReference>
<feature type="region of interest" description="Disordered" evidence="3">
    <location>
        <begin position="161"/>
        <end position="195"/>
    </location>
</feature>
<dbReference type="AlphaFoldDB" id="A0A8J5QB51"/>
<feature type="compositionally biased region" description="Polar residues" evidence="3">
    <location>
        <begin position="227"/>
        <end position="265"/>
    </location>
</feature>
<dbReference type="GO" id="GO:0003677">
    <property type="term" value="F:DNA binding"/>
    <property type="evidence" value="ECO:0007669"/>
    <property type="project" value="UniProtKB-KW"/>
</dbReference>
<feature type="compositionally biased region" description="Acidic residues" evidence="3">
    <location>
        <begin position="614"/>
        <end position="645"/>
    </location>
</feature>
<dbReference type="PROSITE" id="PS51517">
    <property type="entry name" value="NDT80"/>
    <property type="match status" value="1"/>
</dbReference>
<dbReference type="RefSeq" id="XP_049262264.1">
    <property type="nucleotide sequence ID" value="XM_049408376.1"/>
</dbReference>
<protein>
    <recommendedName>
        <fullName evidence="4">NDT80 domain-containing protein</fullName>
    </recommendedName>
</protein>
<dbReference type="PANTHER" id="PTHR35144">
    <property type="entry name" value="MEIOSIS-SPECIFIC TRANSCRIPTION FACTOR NDT80"/>
    <property type="match status" value="1"/>
</dbReference>
<gene>
    <name evidence="5" type="ORF">J8A68_004419</name>
</gene>
<feature type="domain" description="NDT80" evidence="4">
    <location>
        <begin position="277"/>
        <end position="584"/>
    </location>
</feature>
<keyword evidence="1 2" id="KW-0238">DNA-binding</keyword>
<dbReference type="GO" id="GO:0051321">
    <property type="term" value="P:meiotic cell cycle"/>
    <property type="evidence" value="ECO:0007669"/>
    <property type="project" value="TreeGrafter"/>
</dbReference>
<name>A0A8J5QB51_9ASCO</name>
<feature type="region of interest" description="Disordered" evidence="3">
    <location>
        <begin position="22"/>
        <end position="46"/>
    </location>
</feature>
<dbReference type="InterPro" id="IPR024061">
    <property type="entry name" value="NDT80_DNA-bd_dom"/>
</dbReference>